<dbReference type="STRING" id="1747903.ASR47_10123"/>
<evidence type="ECO:0000313" key="1">
    <source>
        <dbReference type="EMBL" id="OBV39781.1"/>
    </source>
</evidence>
<reference evidence="1 2" key="1">
    <citation type="submission" date="2016-04" db="EMBL/GenBank/DDBJ databases">
        <title>Draft genome sequence of Janthinobacterium psychrotolerans sp. nov., isolated from freshwater sediments in Denmark.</title>
        <authorList>
            <person name="Gong X."/>
            <person name="Skrivergaard S."/>
            <person name="Korsgaard B.S."/>
            <person name="Schreiber L."/>
            <person name="Marshall I.P."/>
            <person name="Finster K."/>
            <person name="Schramm A."/>
        </authorList>
    </citation>
    <scope>NUCLEOTIDE SEQUENCE [LARGE SCALE GENOMIC DNA]</scope>
    <source>
        <strain evidence="1 2">S3-2</strain>
    </source>
</reference>
<dbReference type="AlphaFoldDB" id="A0A1A7C1H5"/>
<gene>
    <name evidence="1" type="ORF">ASR47_10123</name>
</gene>
<dbReference type="Proteomes" id="UP000092713">
    <property type="component" value="Unassembled WGS sequence"/>
</dbReference>
<dbReference type="RefSeq" id="WP_065307439.1">
    <property type="nucleotide sequence ID" value="NZ_LOCQ01000051.1"/>
</dbReference>
<comment type="caution">
    <text evidence="1">The sequence shown here is derived from an EMBL/GenBank/DDBJ whole genome shotgun (WGS) entry which is preliminary data.</text>
</comment>
<keyword evidence="2" id="KW-1185">Reference proteome</keyword>
<dbReference type="EMBL" id="LOCQ01000051">
    <property type="protein sequence ID" value="OBV39781.1"/>
    <property type="molecule type" value="Genomic_DNA"/>
</dbReference>
<protein>
    <submittedName>
        <fullName evidence="1">Uncharacterized protein</fullName>
    </submittedName>
</protein>
<dbReference type="OrthoDB" id="9963855at2"/>
<name>A0A1A7C1H5_9BURK</name>
<accession>A0A1A7C1H5</accession>
<sequence>MNILYTIDMAAAAIVLARGLFAELNHMQPCTSTAIRITWIALTAGAAAVLLYGVAPAWPEVLLHCGIAALVCVDRRASFWKGPPCN</sequence>
<proteinExistence type="predicted"/>
<organism evidence="1 2">
    <name type="scientific">Janthinobacterium psychrotolerans</name>
    <dbReference type="NCBI Taxonomy" id="1747903"/>
    <lineage>
        <taxon>Bacteria</taxon>
        <taxon>Pseudomonadati</taxon>
        <taxon>Pseudomonadota</taxon>
        <taxon>Betaproteobacteria</taxon>
        <taxon>Burkholderiales</taxon>
        <taxon>Oxalobacteraceae</taxon>
        <taxon>Janthinobacterium</taxon>
    </lineage>
</organism>
<evidence type="ECO:0000313" key="2">
    <source>
        <dbReference type="Proteomes" id="UP000092713"/>
    </source>
</evidence>